<gene>
    <name evidence="5" type="ORF">OCBIM_22007075mg</name>
</gene>
<dbReference type="GO" id="GO:0005737">
    <property type="term" value="C:cytoplasm"/>
    <property type="evidence" value="ECO:0007669"/>
    <property type="project" value="TreeGrafter"/>
</dbReference>
<dbReference type="FunFam" id="1.20.58.900:FF:000011">
    <property type="entry name" value="Uncharacterized protein, isoform B"/>
    <property type="match status" value="1"/>
</dbReference>
<dbReference type="Pfam" id="PF02759">
    <property type="entry name" value="RUN"/>
    <property type="match status" value="1"/>
</dbReference>
<evidence type="ECO:0000313" key="5">
    <source>
        <dbReference type="EMBL" id="KOF92170.1"/>
    </source>
</evidence>
<dbReference type="STRING" id="37653.A0A0L8HTS5"/>
<proteinExistence type="predicted"/>
<dbReference type="OrthoDB" id="79871at2759"/>
<dbReference type="Gene3D" id="1.20.58.900">
    <property type="match status" value="1"/>
</dbReference>
<keyword evidence="1 2" id="KW-0175">Coiled coil</keyword>
<feature type="compositionally biased region" description="Acidic residues" evidence="3">
    <location>
        <begin position="222"/>
        <end position="232"/>
    </location>
</feature>
<feature type="domain" description="RUN" evidence="4">
    <location>
        <begin position="76"/>
        <end position="209"/>
    </location>
</feature>
<dbReference type="PANTHER" id="PTHR45956">
    <property type="entry name" value="RUN AND FYVE DOMAIN-CONTAINING PROTEIN 2-LIKE PROTEIN"/>
    <property type="match status" value="1"/>
</dbReference>
<evidence type="ECO:0000256" key="3">
    <source>
        <dbReference type="SAM" id="MobiDB-lite"/>
    </source>
</evidence>
<dbReference type="AlphaFoldDB" id="A0A0L8HTS5"/>
<dbReference type="InterPro" id="IPR004012">
    <property type="entry name" value="Run_dom"/>
</dbReference>
<feature type="coiled-coil region" evidence="2">
    <location>
        <begin position="344"/>
        <end position="431"/>
    </location>
</feature>
<dbReference type="InterPro" id="IPR047335">
    <property type="entry name" value="RUFY1-3"/>
</dbReference>
<evidence type="ECO:0000256" key="2">
    <source>
        <dbReference type="SAM" id="Coils"/>
    </source>
</evidence>
<sequence length="496" mass="57272">MAQETIYLCNFRVSVDGDWLCLRELSDVQVEMPPILPSIEDGRDPRTIERANLLNVSKLIIKELIDSSLSHGRMLDDDHVPLQQFFVVLEHVLRHGLKPKKGILRDKREFWGVLEVIEKFAPEAAEITTSVREMPNIKTPLGRARAWLRLALMQKTLADYFKLIIEKKDDVLSEFYERGAIMVEDEGIVITGLLVGLNVIDCNLCIKEEDLDQPHGKRTLNDDDDDDDEGLGEDLSSRKHMRCDIEMGVIDFSLYLRDNKVPMDTPDSDSAEGKSKMATILDQKNYLEELNRHLNATVTNLQQKLESVQTTNALMKEDLAITKNTILTLQEENSTIKKEKDILLNDHKRKLELTKQDIDIERETYQTSRAGLDSLVAEAKKRLEDETQTRIDVERELELQISMKTEMEMALRLLEKDIHEKQDNIISMRKQLEDIKTLNLEMYKKLQLRLTTDAAVRQKETNRISTRLTKNKFWGRFARLKAVPQHGCSRMTETSK</sequence>
<dbReference type="SMART" id="SM00593">
    <property type="entry name" value="RUN"/>
    <property type="match status" value="1"/>
</dbReference>
<reference evidence="5" key="1">
    <citation type="submission" date="2015-07" db="EMBL/GenBank/DDBJ databases">
        <title>MeaNS - Measles Nucleotide Surveillance Program.</title>
        <authorList>
            <person name="Tran T."/>
            <person name="Druce J."/>
        </authorList>
    </citation>
    <scope>NUCLEOTIDE SEQUENCE</scope>
    <source>
        <strain evidence="5">UCB-OBI-ISO-001</strain>
        <tissue evidence="5">Gonad</tissue>
    </source>
</reference>
<protein>
    <recommendedName>
        <fullName evidence="4">RUN domain-containing protein</fullName>
    </recommendedName>
</protein>
<dbReference type="InterPro" id="IPR037213">
    <property type="entry name" value="Run_dom_sf"/>
</dbReference>
<evidence type="ECO:0000259" key="4">
    <source>
        <dbReference type="PROSITE" id="PS50826"/>
    </source>
</evidence>
<organism evidence="5">
    <name type="scientific">Octopus bimaculoides</name>
    <name type="common">California two-spotted octopus</name>
    <dbReference type="NCBI Taxonomy" id="37653"/>
    <lineage>
        <taxon>Eukaryota</taxon>
        <taxon>Metazoa</taxon>
        <taxon>Spiralia</taxon>
        <taxon>Lophotrochozoa</taxon>
        <taxon>Mollusca</taxon>
        <taxon>Cephalopoda</taxon>
        <taxon>Coleoidea</taxon>
        <taxon>Octopodiformes</taxon>
        <taxon>Octopoda</taxon>
        <taxon>Incirrata</taxon>
        <taxon>Octopodidae</taxon>
        <taxon>Octopus</taxon>
    </lineage>
</organism>
<name>A0A0L8HTS5_OCTBM</name>
<dbReference type="PROSITE" id="PS50826">
    <property type="entry name" value="RUN"/>
    <property type="match status" value="1"/>
</dbReference>
<accession>A0A0L8HTS5</accession>
<evidence type="ECO:0000256" key="1">
    <source>
        <dbReference type="ARBA" id="ARBA00023054"/>
    </source>
</evidence>
<dbReference type="CDD" id="cd17681">
    <property type="entry name" value="RUN_RUFY1_like"/>
    <property type="match status" value="1"/>
</dbReference>
<dbReference type="PANTHER" id="PTHR45956:SF6">
    <property type="entry name" value="RUN DOMAIN-CONTAINING PROTEIN"/>
    <property type="match status" value="1"/>
</dbReference>
<feature type="coiled-coil region" evidence="2">
    <location>
        <begin position="291"/>
        <end position="318"/>
    </location>
</feature>
<dbReference type="EMBL" id="KQ417377">
    <property type="protein sequence ID" value="KOF92170.1"/>
    <property type="molecule type" value="Genomic_DNA"/>
</dbReference>
<feature type="region of interest" description="Disordered" evidence="3">
    <location>
        <begin position="213"/>
        <end position="235"/>
    </location>
</feature>
<dbReference type="SUPFAM" id="SSF140741">
    <property type="entry name" value="RUN domain-like"/>
    <property type="match status" value="1"/>
</dbReference>